<evidence type="ECO:0000256" key="2">
    <source>
        <dbReference type="ARBA" id="ARBA00023125"/>
    </source>
</evidence>
<evidence type="ECO:0000259" key="4">
    <source>
        <dbReference type="PROSITE" id="PS50043"/>
    </source>
</evidence>
<dbReference type="Gene3D" id="1.10.10.10">
    <property type="entry name" value="Winged helix-like DNA-binding domain superfamily/Winged helix DNA-binding domain"/>
    <property type="match status" value="1"/>
</dbReference>
<name>A0ABX3J3T0_9PSEU</name>
<keyword evidence="6" id="KW-1185">Reference proteome</keyword>
<dbReference type="EMBL" id="MUXN01000025">
    <property type="protein sequence ID" value="OOC02335.1"/>
    <property type="molecule type" value="Genomic_DNA"/>
</dbReference>
<sequence>MPARTTSRSWRIPGAKVTVPRVPGIFVPRSRLMTLFDHVTTRPVTVLRAPAGSGKTTALAGWARDRRDVAWVSLDGDDNDERRLWAAILFALRRSPQLPEDGSMFRLEPPGPGRRTEFLADLGDAFAGLREPVFLVLDDVQEISRPEPVEALAALARHQPPMLRLVLATRVEPKLRLARLEVEGTLSRLGAAELRFSVEETASLFRAAGATVSEDRVRELTERTSGWAAAHGWAAVSVRGAEDADELVADVGGDELAVARFFAEEVLSRLPSATSDLLLSISVCDTVSATLAARLSGSPDAGVTLDELEHDTGLVVRTTADTYRIPTLLRGFLQAELARRSPARVRRLQGIAARWYAGEGRFGEALTHAVAGRDRQRVLRLVRDHAVRQVLAGDGELVRGALAYLGAGALTASPRLRLASALDHVQRGEFTAAATDLGDDGLRLLAVPHLALVTGSRPPESAVPPVARSPETVAWDKLDLVWQSLYRGARRHAVTRAEEALRVAHGERLEHLVLHSRLALAVATALLGDHTAMRRACIGALAVARRHGWRRSPGVAECHLMLAYDDLMRFEPVAAAGELAQAPRAEVPGSTPVLGPLRGFFEGMVRFDAGDRAAGSQAMRVARRRLVDLELPRELTAICTVAEHHAALVGGEGLHAAEVFAWAQERLPGSAELALLQIRAHLAVEDTDLAEKVLRATESAPALLPATPVDTCLAETALALRSHRRTLALHALDRALILARPHRLVRPFALAEPRVRNLLIDHSGGFGSLDGFAQSVRGRLVPDTSSSELTDREQVVLRRLPSQRSLDEIASDLTVSVNTVKTHVRSIYGKLGVNNRRSAVVVARHHGLT</sequence>
<dbReference type="SMART" id="SM00421">
    <property type="entry name" value="HTH_LUXR"/>
    <property type="match status" value="1"/>
</dbReference>
<organism evidence="5 6">
    <name type="scientific">Amycolatopsis azurea DSM 43854</name>
    <dbReference type="NCBI Taxonomy" id="1238180"/>
    <lineage>
        <taxon>Bacteria</taxon>
        <taxon>Bacillati</taxon>
        <taxon>Actinomycetota</taxon>
        <taxon>Actinomycetes</taxon>
        <taxon>Pseudonocardiales</taxon>
        <taxon>Pseudonocardiaceae</taxon>
        <taxon>Amycolatopsis</taxon>
    </lineage>
</organism>
<dbReference type="Proteomes" id="UP000188551">
    <property type="component" value="Unassembled WGS sequence"/>
</dbReference>
<dbReference type="InterPro" id="IPR059106">
    <property type="entry name" value="WHD_MalT"/>
</dbReference>
<evidence type="ECO:0000313" key="6">
    <source>
        <dbReference type="Proteomes" id="UP000188551"/>
    </source>
</evidence>
<evidence type="ECO:0000256" key="1">
    <source>
        <dbReference type="ARBA" id="ARBA00023015"/>
    </source>
</evidence>
<dbReference type="Pfam" id="PF00196">
    <property type="entry name" value="GerE"/>
    <property type="match status" value="1"/>
</dbReference>
<gene>
    <name evidence="5" type="ORF">B0293_33475</name>
</gene>
<dbReference type="SUPFAM" id="SSF46894">
    <property type="entry name" value="C-terminal effector domain of the bipartite response regulators"/>
    <property type="match status" value="1"/>
</dbReference>
<keyword evidence="2" id="KW-0238">DNA-binding</keyword>
<dbReference type="InterPro" id="IPR027417">
    <property type="entry name" value="P-loop_NTPase"/>
</dbReference>
<dbReference type="InterPro" id="IPR016032">
    <property type="entry name" value="Sig_transdc_resp-reg_C-effctor"/>
</dbReference>
<keyword evidence="1" id="KW-0805">Transcription regulation</keyword>
<comment type="caution">
    <text evidence="5">The sequence shown here is derived from an EMBL/GenBank/DDBJ whole genome shotgun (WGS) entry which is preliminary data.</text>
</comment>
<dbReference type="CDD" id="cd06170">
    <property type="entry name" value="LuxR_C_like"/>
    <property type="match status" value="1"/>
</dbReference>
<evidence type="ECO:0000256" key="3">
    <source>
        <dbReference type="ARBA" id="ARBA00023163"/>
    </source>
</evidence>
<dbReference type="PROSITE" id="PS50043">
    <property type="entry name" value="HTH_LUXR_2"/>
    <property type="match status" value="1"/>
</dbReference>
<reference evidence="5 6" key="1">
    <citation type="submission" date="2017-02" db="EMBL/GenBank/DDBJ databases">
        <title>Amycolatopsis azurea DSM 43854 draft genome.</title>
        <authorList>
            <person name="Mayilraj S."/>
        </authorList>
    </citation>
    <scope>NUCLEOTIDE SEQUENCE [LARGE SCALE GENOMIC DNA]</scope>
    <source>
        <strain evidence="5 6">DSM 43854</strain>
    </source>
</reference>
<dbReference type="PANTHER" id="PTHR44688:SF16">
    <property type="entry name" value="DNA-BINDING TRANSCRIPTIONAL ACTIVATOR DEVR_DOSR"/>
    <property type="match status" value="1"/>
</dbReference>
<accession>A0ABX3J3T0</accession>
<dbReference type="InterPro" id="IPR000792">
    <property type="entry name" value="Tscrpt_reg_LuxR_C"/>
</dbReference>
<dbReference type="InterPro" id="IPR003450">
    <property type="entry name" value="Replication_origin-bd"/>
</dbReference>
<dbReference type="SUPFAM" id="SSF52540">
    <property type="entry name" value="P-loop containing nucleoside triphosphate hydrolases"/>
    <property type="match status" value="1"/>
</dbReference>
<keyword evidence="3" id="KW-0804">Transcription</keyword>
<protein>
    <submittedName>
        <fullName evidence="5">Helix-turn-helix transcriptional regulator</fullName>
    </submittedName>
</protein>
<proteinExistence type="predicted"/>
<feature type="domain" description="HTH luxR-type" evidence="4">
    <location>
        <begin position="782"/>
        <end position="847"/>
    </location>
</feature>
<evidence type="ECO:0000313" key="5">
    <source>
        <dbReference type="EMBL" id="OOC02335.1"/>
    </source>
</evidence>
<dbReference type="InterPro" id="IPR036388">
    <property type="entry name" value="WH-like_DNA-bd_sf"/>
</dbReference>
<dbReference type="Pfam" id="PF02399">
    <property type="entry name" value="Herpes_ori_bp"/>
    <property type="match status" value="1"/>
</dbReference>
<dbReference type="Pfam" id="PF25873">
    <property type="entry name" value="WHD_MalT"/>
    <property type="match status" value="1"/>
</dbReference>
<dbReference type="PANTHER" id="PTHR44688">
    <property type="entry name" value="DNA-BINDING TRANSCRIPTIONAL ACTIVATOR DEVR_DOSR"/>
    <property type="match status" value="1"/>
</dbReference>
<dbReference type="Gene3D" id="3.40.50.300">
    <property type="entry name" value="P-loop containing nucleotide triphosphate hydrolases"/>
    <property type="match status" value="1"/>
</dbReference>